<evidence type="ECO:0000256" key="2">
    <source>
        <dbReference type="ARBA" id="ARBA00022490"/>
    </source>
</evidence>
<dbReference type="PANTHER" id="PTHR12794">
    <property type="entry name" value="GEMIN2"/>
    <property type="match status" value="1"/>
</dbReference>
<dbReference type="Gene3D" id="1.20.58.1070">
    <property type="match status" value="1"/>
</dbReference>
<comment type="subcellular location">
    <subcellularLocation>
        <location evidence="1">Cytoplasm</location>
    </subcellularLocation>
</comment>
<keyword evidence="3" id="KW-0507">mRNA processing</keyword>
<dbReference type="InterPro" id="IPR017364">
    <property type="entry name" value="GEMIN2"/>
</dbReference>
<protein>
    <recommendedName>
        <fullName evidence="6">Gem-associated protein 2</fullName>
    </recommendedName>
</protein>
<dbReference type="PIRSF" id="PIRSF038038">
    <property type="entry name" value="SMN_Gemin2"/>
    <property type="match status" value="1"/>
</dbReference>
<sequence length="232" mass="26583">MRQSFQPQDELNDNTRQAMPITKSRATLVNGIPANGEDYLLHVRQQASRCAQTVVAPHPKHPQNISLPSKYSFSFDTVTTPSHLLPSKEWQDSFGRSFKSFQQSKQSCKPPQKAPPIPMSNKNEWYTFCYTGVPSIVQLSCVEHMSQRLILRLLSYFKEWLTDMTEKESIWIFTLLVYLDPVMCADSTSLLRELSRKSIEIRNTKTEQDDNLVRLNTIITIIAKAFGQADLI</sequence>
<evidence type="ECO:0000313" key="7">
    <source>
        <dbReference type="EMBL" id="KAL0087894.1"/>
    </source>
</evidence>
<name>A0ABR3B641_PHYBL</name>
<dbReference type="Proteomes" id="UP001448207">
    <property type="component" value="Unassembled WGS sequence"/>
</dbReference>
<keyword evidence="4" id="KW-0508">mRNA splicing</keyword>
<evidence type="ECO:0000256" key="4">
    <source>
        <dbReference type="ARBA" id="ARBA00023187"/>
    </source>
</evidence>
<keyword evidence="8" id="KW-1185">Reference proteome</keyword>
<evidence type="ECO:0000256" key="6">
    <source>
        <dbReference type="ARBA" id="ARBA00047179"/>
    </source>
</evidence>
<evidence type="ECO:0000256" key="3">
    <source>
        <dbReference type="ARBA" id="ARBA00022664"/>
    </source>
</evidence>
<comment type="similarity">
    <text evidence="5">Belongs to the gemin-2 family.</text>
</comment>
<comment type="caution">
    <text evidence="7">The sequence shown here is derived from an EMBL/GenBank/DDBJ whole genome shotgun (WGS) entry which is preliminary data.</text>
</comment>
<dbReference type="EMBL" id="JBCLYO010000006">
    <property type="protein sequence ID" value="KAL0087894.1"/>
    <property type="molecule type" value="Genomic_DNA"/>
</dbReference>
<dbReference type="Pfam" id="PF04938">
    <property type="entry name" value="SIP1"/>
    <property type="match status" value="1"/>
</dbReference>
<evidence type="ECO:0000313" key="8">
    <source>
        <dbReference type="Proteomes" id="UP001448207"/>
    </source>
</evidence>
<dbReference type="InterPro" id="IPR035426">
    <property type="entry name" value="Gemin2/Brr1"/>
</dbReference>
<reference evidence="7 8" key="1">
    <citation type="submission" date="2024-04" db="EMBL/GenBank/DDBJ databases">
        <title>Symmetric and asymmetric DNA N6-adenine methylation regulates different biological responses in Mucorales.</title>
        <authorList>
            <consortium name="Lawrence Berkeley National Laboratory"/>
            <person name="Lax C."/>
            <person name="Mondo S.J."/>
            <person name="Osorio-Concepcion M."/>
            <person name="Muszewska A."/>
            <person name="Corrochano-Luque M."/>
            <person name="Gutierrez G."/>
            <person name="Riley R."/>
            <person name="Lipzen A."/>
            <person name="Guo J."/>
            <person name="Hundley H."/>
            <person name="Amirebrahimi M."/>
            <person name="Ng V."/>
            <person name="Lorenzo-Gutierrez D."/>
            <person name="Binder U."/>
            <person name="Yang J."/>
            <person name="Song Y."/>
            <person name="Canovas D."/>
            <person name="Navarro E."/>
            <person name="Freitag M."/>
            <person name="Gabaldon T."/>
            <person name="Grigoriev I.V."/>
            <person name="Corrochano L.M."/>
            <person name="Nicolas F.E."/>
            <person name="Garre V."/>
        </authorList>
    </citation>
    <scope>NUCLEOTIDE SEQUENCE [LARGE SCALE GENOMIC DNA]</scope>
    <source>
        <strain evidence="7 8">L51</strain>
    </source>
</reference>
<organism evidence="7 8">
    <name type="scientific">Phycomyces blakesleeanus</name>
    <dbReference type="NCBI Taxonomy" id="4837"/>
    <lineage>
        <taxon>Eukaryota</taxon>
        <taxon>Fungi</taxon>
        <taxon>Fungi incertae sedis</taxon>
        <taxon>Mucoromycota</taxon>
        <taxon>Mucoromycotina</taxon>
        <taxon>Mucoromycetes</taxon>
        <taxon>Mucorales</taxon>
        <taxon>Phycomycetaceae</taxon>
        <taxon>Phycomyces</taxon>
    </lineage>
</organism>
<evidence type="ECO:0000256" key="5">
    <source>
        <dbReference type="ARBA" id="ARBA00025758"/>
    </source>
</evidence>
<accession>A0ABR3B641</accession>
<keyword evidence="2" id="KW-0963">Cytoplasm</keyword>
<evidence type="ECO:0000256" key="1">
    <source>
        <dbReference type="ARBA" id="ARBA00004496"/>
    </source>
</evidence>
<dbReference type="PANTHER" id="PTHR12794:SF0">
    <property type="entry name" value="GEM-ASSOCIATED PROTEIN 2"/>
    <property type="match status" value="1"/>
</dbReference>
<gene>
    <name evidence="7" type="ORF">J3Q64DRAFT_1820897</name>
</gene>
<proteinExistence type="inferred from homology"/>